<dbReference type="AlphaFoldDB" id="A0A0G1GG62"/>
<dbReference type="SUPFAM" id="SSF48452">
    <property type="entry name" value="TPR-like"/>
    <property type="match status" value="1"/>
</dbReference>
<name>A0A0G1GG62_9BACT</name>
<organism evidence="6 7">
    <name type="scientific">Candidatus Gottesmanbacteria bacterium GW2011_GWA2_43_14</name>
    <dbReference type="NCBI Taxonomy" id="1618443"/>
    <lineage>
        <taxon>Bacteria</taxon>
        <taxon>Candidatus Gottesmaniibacteriota</taxon>
    </lineage>
</organism>
<keyword evidence="5" id="KW-1133">Transmembrane helix</keyword>
<feature type="transmembrane region" description="Helical" evidence="5">
    <location>
        <begin position="266"/>
        <end position="290"/>
    </location>
</feature>
<evidence type="ECO:0000256" key="3">
    <source>
        <dbReference type="PROSITE-ProRule" id="PRU00339"/>
    </source>
</evidence>
<proteinExistence type="predicted"/>
<keyword evidence="1" id="KW-0677">Repeat</keyword>
<comment type="caution">
    <text evidence="6">The sequence shown here is derived from an EMBL/GenBank/DDBJ whole genome shotgun (WGS) entry which is preliminary data.</text>
</comment>
<dbReference type="Proteomes" id="UP000034894">
    <property type="component" value="Unassembled WGS sequence"/>
</dbReference>
<feature type="repeat" description="TPR" evidence="3">
    <location>
        <begin position="533"/>
        <end position="566"/>
    </location>
</feature>
<evidence type="ECO:0000256" key="4">
    <source>
        <dbReference type="SAM" id="MobiDB-lite"/>
    </source>
</evidence>
<dbReference type="PANTHER" id="PTHR44943:SF8">
    <property type="entry name" value="TPR REPEAT-CONTAINING PROTEIN MJ0263"/>
    <property type="match status" value="1"/>
</dbReference>
<feature type="repeat" description="TPR" evidence="3">
    <location>
        <begin position="499"/>
        <end position="532"/>
    </location>
</feature>
<keyword evidence="2 3" id="KW-0802">TPR repeat</keyword>
<feature type="transmembrane region" description="Helical" evidence="5">
    <location>
        <begin position="302"/>
        <end position="329"/>
    </location>
</feature>
<dbReference type="SMART" id="SM00028">
    <property type="entry name" value="TPR"/>
    <property type="match status" value="3"/>
</dbReference>
<feature type="transmembrane region" description="Helical" evidence="5">
    <location>
        <begin position="180"/>
        <end position="201"/>
    </location>
</feature>
<dbReference type="InterPro" id="IPR051685">
    <property type="entry name" value="Ycf3/AcsC/BcsC/TPR_MFPF"/>
</dbReference>
<feature type="transmembrane region" description="Helical" evidence="5">
    <location>
        <begin position="146"/>
        <end position="168"/>
    </location>
</feature>
<dbReference type="PROSITE" id="PS50005">
    <property type="entry name" value="TPR"/>
    <property type="match status" value="2"/>
</dbReference>
<feature type="transmembrane region" description="Helical" evidence="5">
    <location>
        <begin position="61"/>
        <end position="78"/>
    </location>
</feature>
<feature type="region of interest" description="Disordered" evidence="4">
    <location>
        <begin position="562"/>
        <end position="583"/>
    </location>
</feature>
<gene>
    <name evidence="6" type="ORF">UV73_C0005G0095</name>
</gene>
<sequence>MITNVLLILSFIFPLTYLYLTYDPTEVSKLTLLAVFVPLLLFLASISIFKKRKIKKPANPFILTLLFMISLFTVSGLFSSADFISAVTTPASVGSLWLFFLLFLVLAGTNNLTFRQKYLELTLLGAVLVSLEVIFIYLGILPRTVILPSGSLLASAIYISVLSVYLLTLIASNYKEMKHIILYLIALILMASAGLFLAFHLTTDQKALLLPHQTAVSILGKMTADPKEFLFGVGPGQYLTAFTRYKPAEINYTPNWNVTFTSSSSFLLNLLTEGGILTGIFYLLLVALAIRNLRQNPPVALSLLTLLFLLAFFPANMTLLYLAFVLMAFTLNTSDSSNQNTWNLPIFTVYLLPVLFLTMLLLNGYLSVRNYLAEYYFKSSYDLLTEKNGAFIYNRQRNAVILNPFTDKYHLALSRTSLALADSFGQIATQSADNKQKVTKLAQQAIEEARTAVSLNRQNAVSWDNLSKIYGSLKNFAIGSEDWAIEAAQQKIKLDPANPNSYLTLGALYYSRDLNPEAEDAFRRAVSLKKDLPSARYNLGLVLKNQGKNDEAKREFEETLKLLPPNSPDQPKVRQELENLREL</sequence>
<evidence type="ECO:0000256" key="5">
    <source>
        <dbReference type="SAM" id="Phobius"/>
    </source>
</evidence>
<reference evidence="6 7" key="1">
    <citation type="journal article" date="2015" name="Nature">
        <title>rRNA introns, odd ribosomes, and small enigmatic genomes across a large radiation of phyla.</title>
        <authorList>
            <person name="Brown C.T."/>
            <person name="Hug L.A."/>
            <person name="Thomas B.C."/>
            <person name="Sharon I."/>
            <person name="Castelle C.J."/>
            <person name="Singh A."/>
            <person name="Wilkins M.J."/>
            <person name="Williams K.H."/>
            <person name="Banfield J.F."/>
        </authorList>
    </citation>
    <scope>NUCLEOTIDE SEQUENCE [LARGE SCALE GENOMIC DNA]</scope>
</reference>
<evidence type="ECO:0000256" key="2">
    <source>
        <dbReference type="ARBA" id="ARBA00022803"/>
    </source>
</evidence>
<evidence type="ECO:0000256" key="1">
    <source>
        <dbReference type="ARBA" id="ARBA00022737"/>
    </source>
</evidence>
<feature type="transmembrane region" description="Helical" evidence="5">
    <location>
        <begin position="84"/>
        <end position="106"/>
    </location>
</feature>
<dbReference type="Pfam" id="PF13181">
    <property type="entry name" value="TPR_8"/>
    <property type="match status" value="1"/>
</dbReference>
<dbReference type="InterPro" id="IPR019734">
    <property type="entry name" value="TPR_rpt"/>
</dbReference>
<feature type="compositionally biased region" description="Basic and acidic residues" evidence="4">
    <location>
        <begin position="571"/>
        <end position="583"/>
    </location>
</feature>
<feature type="transmembrane region" description="Helical" evidence="5">
    <location>
        <begin position="30"/>
        <end position="49"/>
    </location>
</feature>
<feature type="transmembrane region" description="Helical" evidence="5">
    <location>
        <begin position="349"/>
        <end position="368"/>
    </location>
</feature>
<keyword evidence="5" id="KW-0472">Membrane</keyword>
<feature type="transmembrane region" description="Helical" evidence="5">
    <location>
        <begin position="118"/>
        <end position="140"/>
    </location>
</feature>
<keyword evidence="5" id="KW-0812">Transmembrane</keyword>
<dbReference type="EMBL" id="LCFP01000005">
    <property type="protein sequence ID" value="KKS97818.1"/>
    <property type="molecule type" value="Genomic_DNA"/>
</dbReference>
<dbReference type="PANTHER" id="PTHR44943">
    <property type="entry name" value="CELLULOSE SYNTHASE OPERON PROTEIN C"/>
    <property type="match status" value="1"/>
</dbReference>
<dbReference type="Gene3D" id="1.25.40.10">
    <property type="entry name" value="Tetratricopeptide repeat domain"/>
    <property type="match status" value="1"/>
</dbReference>
<accession>A0A0G1GG62</accession>
<dbReference type="InterPro" id="IPR011990">
    <property type="entry name" value="TPR-like_helical_dom_sf"/>
</dbReference>
<protein>
    <submittedName>
        <fullName evidence="6">Uncharacterized protein</fullName>
    </submittedName>
</protein>
<dbReference type="STRING" id="1618443.UV73_C0005G0095"/>
<evidence type="ECO:0000313" key="6">
    <source>
        <dbReference type="EMBL" id="KKS97818.1"/>
    </source>
</evidence>
<evidence type="ECO:0000313" key="7">
    <source>
        <dbReference type="Proteomes" id="UP000034894"/>
    </source>
</evidence>